<evidence type="ECO:0000256" key="1">
    <source>
        <dbReference type="SAM" id="Coils"/>
    </source>
</evidence>
<organism evidence="2 3">
    <name type="scientific">Blepharisma stoltei</name>
    <dbReference type="NCBI Taxonomy" id="1481888"/>
    <lineage>
        <taxon>Eukaryota</taxon>
        <taxon>Sar</taxon>
        <taxon>Alveolata</taxon>
        <taxon>Ciliophora</taxon>
        <taxon>Postciliodesmatophora</taxon>
        <taxon>Heterotrichea</taxon>
        <taxon>Heterotrichida</taxon>
        <taxon>Blepharismidae</taxon>
        <taxon>Blepharisma</taxon>
    </lineage>
</organism>
<sequence length="400" mass="46530">MSIEFDCSWKTLTAIAVRNLPSFPSSLKLYLENEDNRFMLILQHPLSSNPTWRHFDIPRNVFPLKLKICNTKGEELYEDEIDPKHMFLAVQDINLIENFDSTACFLEFSDDGVYTTQRHAEEIAKLTQNFGIHIKLQATQEATPRDVKFGELKEQYQQLLFHRKQISELSQKISEIKQRMTRFASQKKTHNPKIKKIHEFKDFKNDLEEAAIEKRVLSKNSTGLNRFLSAQNSISHDLLGRSKINYNNNLEIAQKSLLSISNIQWMIEIRRIKLVSELYEVFKNTLVFEWLARNPEENFKVLSEEEMCFVLGHSVLLICGLSHIYRIQLRYPLKFFGSCSSIINDGIELPLHTFGKLVDNSKISTAIQCLLYNLTQVFQIAPMPHISGLENRWENKVSSD</sequence>
<proteinExistence type="predicted"/>
<dbReference type="AlphaFoldDB" id="A0AAU9JBP6"/>
<dbReference type="EMBL" id="CAJZBQ010000036">
    <property type="protein sequence ID" value="CAG9324352.1"/>
    <property type="molecule type" value="Genomic_DNA"/>
</dbReference>
<reference evidence="2" key="1">
    <citation type="submission" date="2021-09" db="EMBL/GenBank/DDBJ databases">
        <authorList>
            <consortium name="AG Swart"/>
            <person name="Singh M."/>
            <person name="Singh A."/>
            <person name="Seah K."/>
            <person name="Emmerich C."/>
        </authorList>
    </citation>
    <scope>NUCLEOTIDE SEQUENCE</scope>
    <source>
        <strain evidence="2">ATCC30299</strain>
    </source>
</reference>
<keyword evidence="1" id="KW-0175">Coiled coil</keyword>
<accession>A0AAU9JBP6</accession>
<evidence type="ECO:0000313" key="3">
    <source>
        <dbReference type="Proteomes" id="UP001162131"/>
    </source>
</evidence>
<dbReference type="Proteomes" id="UP001162131">
    <property type="component" value="Unassembled WGS sequence"/>
</dbReference>
<gene>
    <name evidence="2" type="ORF">BSTOLATCC_MIC36144</name>
</gene>
<feature type="coiled-coil region" evidence="1">
    <location>
        <begin position="159"/>
        <end position="220"/>
    </location>
</feature>
<keyword evidence="3" id="KW-1185">Reference proteome</keyword>
<name>A0AAU9JBP6_9CILI</name>
<comment type="caution">
    <text evidence="2">The sequence shown here is derived from an EMBL/GenBank/DDBJ whole genome shotgun (WGS) entry which is preliminary data.</text>
</comment>
<protein>
    <submittedName>
        <fullName evidence="2">Uncharacterized protein</fullName>
    </submittedName>
</protein>
<evidence type="ECO:0000313" key="2">
    <source>
        <dbReference type="EMBL" id="CAG9324352.1"/>
    </source>
</evidence>